<proteinExistence type="predicted"/>
<evidence type="ECO:0000313" key="4">
    <source>
        <dbReference type="EMBL" id="KAJ3226719.1"/>
    </source>
</evidence>
<name>A0AAD5XYM0_9FUNG</name>
<dbReference type="AlphaFoldDB" id="A0AAD5XYM0"/>
<dbReference type="InterPro" id="IPR016137">
    <property type="entry name" value="RGS"/>
</dbReference>
<keyword evidence="1" id="KW-0175">Coiled coil</keyword>
<dbReference type="InterPro" id="IPR036305">
    <property type="entry name" value="RGS_sf"/>
</dbReference>
<evidence type="ECO:0000256" key="2">
    <source>
        <dbReference type="SAM" id="MobiDB-lite"/>
    </source>
</evidence>
<reference evidence="4" key="1">
    <citation type="submission" date="2020-05" db="EMBL/GenBank/DDBJ databases">
        <title>Phylogenomic resolution of chytrid fungi.</title>
        <authorList>
            <person name="Stajich J.E."/>
            <person name="Amses K."/>
            <person name="Simmons R."/>
            <person name="Seto K."/>
            <person name="Myers J."/>
            <person name="Bonds A."/>
            <person name="Quandt C.A."/>
            <person name="Barry K."/>
            <person name="Liu P."/>
            <person name="Grigoriev I."/>
            <person name="Longcore J.E."/>
            <person name="James T.Y."/>
        </authorList>
    </citation>
    <scope>NUCLEOTIDE SEQUENCE</scope>
    <source>
        <strain evidence="4">JEL0476</strain>
    </source>
</reference>
<feature type="domain" description="RGS" evidence="3">
    <location>
        <begin position="214"/>
        <end position="332"/>
    </location>
</feature>
<sequence>MDADSGSQSRSNSLTVKPPHLDTSSSNLNLGNPAANFTKEFRGFFRLTACLDSGLTFLITIESNQSIEQLAKHIEAEHWFSYVVPRMSVDRQPEVKVKSRSNWSKSPLEVKSLYDKDRKSLDSTLIISKCFRNYDTVYVELEGKGLSAVPGSALTSYSYLAMQSTQNLDSESKKFKRKLINSFRFGDSSFANKSRKSFLIASSDMNISTTVDDRFNEILTNRLALMHFNEFCTDECTIHNLRFWIDVEIFKSCDASMRVLFANYIYLTYIDAGCKFQVRITPEVDQAIPWPILPSDDIESTIYNDAQREIYCEMRDQTFFKFEKSADFVKLQEKIIKDGNKYQNNKITKSFAHYFQPDIDKMQTTISTHNENEGPKMLNANDLSPEHRRQFKRQTRKLQNILGENFNEDMTNKLVFCHFVAEQLRQASEGKFEIDQSKIFNEMDDSSSGSDQDLDQSEVLKKKQFQKLFKLLGERIGSETEDEKKNEDAEPVGHNIDINFSPPLGVSLSSLNSALQDADDNDVDLLADPKRSLTHEEKKALQKRVNKLEKLFGGILPVKMLPSISLNKLADSEDHFSILNESDDDDIPSSPEEREMMRRKLDKLTNVLGERISPKTLEEEKEAVPLSPPQVQKALTQEEKRIYQKRINKLEKLLGHVPNSEDIISHRSTDILNKMGENYYSTEFLAENGDGKEKLSADNQHHDTDKMAKKKKLDKLSTKFGERITNNTLVTETALSPNTEIEMEKAPARPLTLEEKKALQKRGKKLEQMLGQSMPLENVQQHLVASSSEVLNVDDDTEEKSVDWTSDIEIDKESHKLKKKKLDKLANILGERITTDTLTTDQQKRIIKLAQFLAVALDSKLFKGEYLDENLHQDESDVTVEKKAAEKRLAELQKMLFILLKENLTDVALRESDDNEIVEIVTDLPERVLSKDEKKTYQKKSLKLEQMLGQSIPTNILVQTNTIQVPTLLTENISSRNSINDENKFEEETSDDELNQSMKEKKKKLDKIKNILGEQKITHNELSVEPQDPNNLLKSPQQSRIHRRLSGMMSPKFKK</sequence>
<feature type="compositionally biased region" description="Polar residues" evidence="2">
    <location>
        <begin position="1"/>
        <end position="15"/>
    </location>
</feature>
<feature type="region of interest" description="Disordered" evidence="2">
    <location>
        <begin position="1019"/>
        <end position="1055"/>
    </location>
</feature>
<feature type="coiled-coil region" evidence="1">
    <location>
        <begin position="875"/>
        <end position="902"/>
    </location>
</feature>
<organism evidence="4 5">
    <name type="scientific">Clydaea vesicula</name>
    <dbReference type="NCBI Taxonomy" id="447962"/>
    <lineage>
        <taxon>Eukaryota</taxon>
        <taxon>Fungi</taxon>
        <taxon>Fungi incertae sedis</taxon>
        <taxon>Chytridiomycota</taxon>
        <taxon>Chytridiomycota incertae sedis</taxon>
        <taxon>Chytridiomycetes</taxon>
        <taxon>Lobulomycetales</taxon>
        <taxon>Lobulomycetaceae</taxon>
        <taxon>Clydaea</taxon>
    </lineage>
</organism>
<dbReference type="Pfam" id="PF00615">
    <property type="entry name" value="RGS"/>
    <property type="match status" value="1"/>
</dbReference>
<dbReference type="PANTHER" id="PTHR10845:SF192">
    <property type="entry name" value="DOUBLE HIT, ISOFORM B"/>
    <property type="match status" value="1"/>
</dbReference>
<dbReference type="Proteomes" id="UP001211065">
    <property type="component" value="Unassembled WGS sequence"/>
</dbReference>
<gene>
    <name evidence="4" type="ORF">HK099_004329</name>
</gene>
<feature type="compositionally biased region" description="Polar residues" evidence="2">
    <location>
        <begin position="1028"/>
        <end position="1039"/>
    </location>
</feature>
<dbReference type="InterPro" id="IPR044926">
    <property type="entry name" value="RGS_subdomain_2"/>
</dbReference>
<comment type="caution">
    <text evidence="4">The sequence shown here is derived from an EMBL/GenBank/DDBJ whole genome shotgun (WGS) entry which is preliminary data.</text>
</comment>
<feature type="region of interest" description="Disordered" evidence="2">
    <location>
        <begin position="1"/>
        <end position="29"/>
    </location>
</feature>
<evidence type="ECO:0000259" key="3">
    <source>
        <dbReference type="PROSITE" id="PS50132"/>
    </source>
</evidence>
<feature type="region of interest" description="Disordered" evidence="2">
    <location>
        <begin position="979"/>
        <end position="1001"/>
    </location>
</feature>
<dbReference type="SUPFAM" id="SSF48097">
    <property type="entry name" value="Regulator of G-protein signaling, RGS"/>
    <property type="match status" value="1"/>
</dbReference>
<accession>A0AAD5XYM0</accession>
<protein>
    <recommendedName>
        <fullName evidence="3">RGS domain-containing protein</fullName>
    </recommendedName>
</protein>
<dbReference type="EMBL" id="JADGJW010000030">
    <property type="protein sequence ID" value="KAJ3226719.1"/>
    <property type="molecule type" value="Genomic_DNA"/>
</dbReference>
<evidence type="ECO:0000313" key="5">
    <source>
        <dbReference type="Proteomes" id="UP001211065"/>
    </source>
</evidence>
<dbReference type="PROSITE" id="PS50132">
    <property type="entry name" value="RGS"/>
    <property type="match status" value="1"/>
</dbReference>
<dbReference type="SMART" id="SM00315">
    <property type="entry name" value="RGS"/>
    <property type="match status" value="1"/>
</dbReference>
<evidence type="ECO:0000256" key="1">
    <source>
        <dbReference type="SAM" id="Coils"/>
    </source>
</evidence>
<dbReference type="CDD" id="cd07440">
    <property type="entry name" value="RGS"/>
    <property type="match status" value="1"/>
</dbReference>
<keyword evidence="5" id="KW-1185">Reference proteome</keyword>
<dbReference type="Gene3D" id="1.10.167.10">
    <property type="entry name" value="Regulator of G-protein Signalling 4, domain 2"/>
    <property type="match status" value="1"/>
</dbReference>
<dbReference type="PANTHER" id="PTHR10845">
    <property type="entry name" value="REGULATOR OF G PROTEIN SIGNALING"/>
    <property type="match status" value="1"/>
</dbReference>